<dbReference type="PANTHER" id="PTHR11439">
    <property type="entry name" value="GAG-POL-RELATED RETROTRANSPOSON"/>
    <property type="match status" value="1"/>
</dbReference>
<dbReference type="Gene3D" id="3.30.420.10">
    <property type="entry name" value="Ribonuclease H-like superfamily/Ribonuclease H"/>
    <property type="match status" value="1"/>
</dbReference>
<name>C6JRW7_SORBI</name>
<dbReference type="InterPro" id="IPR036397">
    <property type="entry name" value="RNaseH_sf"/>
</dbReference>
<feature type="region of interest" description="Disordered" evidence="1">
    <location>
        <begin position="1"/>
        <end position="33"/>
    </location>
</feature>
<sequence length="931" mass="99428">MKAPPPVAGTPPPAAMAGRPPPPPPPSYFHSFPSLPTSTWAQIARPQQPAVAARPAAATPILPTPLPLWPWAWEQRVRAPRMRQQKPCQARWQVRAPRMHQRVPRPAWALRASSSQARPPGIRAAAVAAGLGMLPATAALPRGAAPALVTGAGGLLPATAALPALAAGARGMLPAAAPFPAPPPPPQSHHYDGRPDFALAAALVSSLSRLQRAKPACVRPPSLGYASEMQPMPWPTRAPKRSISSASLPRPTLGPPRSGRPHTLPLPPDDHVLIDASVTVQTPTWLRLDSIVLSWILRTISLDLHDLLALEGQFLDNAEAPDLCLDASFRTFVQGDLSVGDFCRQMKGMADSLGPTAWVHLRVGVLVLLGCSRRYSSATSDRSTIVVPSWSSPPGPSRGGGAVAAAVAAEGDVVQGAPWPSFHNPWSRRISMWPFQAPKGEPRPPVAMVAGAPPPGAYSASTWATPSGASPGPAEWIADSGATYHTTPNLGILSSVHPPSSHPSSIMVANGSCLPVTSFGLTIKAVQCDNGREFDNSTSRAFFLSHGVQLRMSCPYTSQNGKAERMIRTNNDTMYYRTVPFARAVPQLVARRPCSLSGPEGATFRDGPRHCARQGPEPSTPSTGSGARVLASCTACADTSVTAGGPLFVGVPGTTGNFFSAGDAYSTAAGTGCPCRAAAMLGGPQVSPIPSFVRDALSDPQWRHAMEEEYAALLANQTWDLVPRPPGSNVITGKWIWTHKRRVDVDTHGKLSEAEGHPVTDPTAYRSLVGALQYLTFTRPDITYAVQQICLHMHDPREPHQTALKRLLCYLRGTVNYRLLLQRSSSTELVVYTNTDWAGCPDTRRSTSGYAVFLGGNLVSWSSKRQPVVSRSSVEAEYRAVANGMAKASWLQQLLAELHSPLSRSTLIYCDNVSAVYLSTNPVQHQRTKHV</sequence>
<dbReference type="InterPro" id="IPR043502">
    <property type="entry name" value="DNA/RNA_pol_sf"/>
</dbReference>
<feature type="region of interest" description="Disordered" evidence="1">
    <location>
        <begin position="224"/>
        <end position="265"/>
    </location>
</feature>
<dbReference type="EMBL" id="GL002607">
    <property type="protein sequence ID" value="EES20270.1"/>
    <property type="molecule type" value="Genomic_DNA"/>
</dbReference>
<dbReference type="GO" id="GO:0003676">
    <property type="term" value="F:nucleic acid binding"/>
    <property type="evidence" value="ECO:0007669"/>
    <property type="project" value="InterPro"/>
</dbReference>
<dbReference type="InterPro" id="IPR012337">
    <property type="entry name" value="RNaseH-like_sf"/>
</dbReference>
<dbReference type="CDD" id="cd09272">
    <property type="entry name" value="RNase_HI_RT_Ty1"/>
    <property type="match status" value="1"/>
</dbReference>
<feature type="compositionally biased region" description="Pro residues" evidence="1">
    <location>
        <begin position="1"/>
        <end position="27"/>
    </location>
</feature>
<organism evidence="2">
    <name type="scientific">Sorghum bicolor</name>
    <name type="common">Sorghum</name>
    <name type="synonym">Sorghum vulgare</name>
    <dbReference type="NCBI Taxonomy" id="4558"/>
    <lineage>
        <taxon>Eukaryota</taxon>
        <taxon>Viridiplantae</taxon>
        <taxon>Streptophyta</taxon>
        <taxon>Embryophyta</taxon>
        <taxon>Tracheophyta</taxon>
        <taxon>Spermatophyta</taxon>
        <taxon>Magnoliopsida</taxon>
        <taxon>Liliopsida</taxon>
        <taxon>Poales</taxon>
        <taxon>Poaceae</taxon>
        <taxon>PACMAD clade</taxon>
        <taxon>Panicoideae</taxon>
        <taxon>Andropogonodae</taxon>
        <taxon>Andropogoneae</taxon>
        <taxon>Sorghinae</taxon>
        <taxon>Sorghum</taxon>
    </lineage>
</organism>
<evidence type="ECO:0000313" key="2">
    <source>
        <dbReference type="EMBL" id="EES20270.1"/>
    </source>
</evidence>
<proteinExistence type="predicted"/>
<protein>
    <recommendedName>
        <fullName evidence="3">Reverse transcriptase Ty1/copia-type domain-containing protein</fullName>
    </recommendedName>
</protein>
<dbReference type="AlphaFoldDB" id="C6JRW7"/>
<dbReference type="HOGENOM" id="CLU_314353_0_0_1"/>
<gene>
    <name evidence="2" type="primary">Sb0013s004020</name>
    <name evidence="2" type="ORF">SORBIDRAFT_0013s004020</name>
</gene>
<dbReference type="PANTHER" id="PTHR11439:SF524">
    <property type="entry name" value="RNA-DIRECTED DNA POLYMERASE, PROTEIN KINASE RLK-PELLE-DLSV FAMILY"/>
    <property type="match status" value="1"/>
</dbReference>
<dbReference type="SUPFAM" id="SSF56672">
    <property type="entry name" value="DNA/RNA polymerases"/>
    <property type="match status" value="1"/>
</dbReference>
<dbReference type="SUPFAM" id="SSF53098">
    <property type="entry name" value="Ribonuclease H-like"/>
    <property type="match status" value="1"/>
</dbReference>
<evidence type="ECO:0000256" key="1">
    <source>
        <dbReference type="SAM" id="MobiDB-lite"/>
    </source>
</evidence>
<accession>C6JRW7</accession>
<evidence type="ECO:0008006" key="3">
    <source>
        <dbReference type="Google" id="ProtNLM"/>
    </source>
</evidence>
<reference evidence="2" key="1">
    <citation type="journal article" date="2009" name="Nature">
        <title>The Sorghum bicolor genome and the diversification of grasses.</title>
        <authorList>
            <person name="Paterson A.H."/>
            <person name="Bowers J.E."/>
            <person name="Bruggmann R."/>
            <person name="Dubchak I."/>
            <person name="Grimwood J."/>
            <person name="Gundlach H."/>
            <person name="Haberer G."/>
            <person name="Hellsten U."/>
            <person name="Mitros T."/>
            <person name="Poliakov A."/>
            <person name="Schmutz J."/>
            <person name="Spannagl M."/>
            <person name="Tang H."/>
            <person name="Wang X."/>
            <person name="Wicker T."/>
            <person name="Bharti A.K."/>
            <person name="Chapman J."/>
            <person name="Feltus F.A."/>
            <person name="Gowik U."/>
            <person name="Grigoriev I.V."/>
            <person name="Lyons E."/>
            <person name="Maher C.A."/>
            <person name="Martis M."/>
            <person name="Narechania A."/>
            <person name="Otillar R.P."/>
            <person name="Penning B.W."/>
            <person name="Salamov A.A."/>
            <person name="Wang Y."/>
            <person name="Zhang L."/>
            <person name="Carpita N.C."/>
            <person name="Freeling M."/>
            <person name="Gingle A.R."/>
            <person name="Hash C.T."/>
            <person name="Keller B."/>
            <person name="Klein P."/>
            <person name="Kresovich S."/>
            <person name="McCann M.C."/>
            <person name="Ming R."/>
            <person name="Peterson D.G."/>
            <person name="Mehboob-ur-Rahman"/>
            <person name="Ware D."/>
            <person name="Westhoff P."/>
            <person name="Mayer K.F."/>
            <person name="Messing J."/>
            <person name="Rokhsar D.S."/>
        </authorList>
    </citation>
    <scope>NUCLEOTIDE SEQUENCE [LARGE SCALE GENOMIC DNA]</scope>
</reference>
<feature type="region of interest" description="Disordered" evidence="1">
    <location>
        <begin position="605"/>
        <end position="626"/>
    </location>
</feature>